<evidence type="ECO:0000256" key="2">
    <source>
        <dbReference type="ARBA" id="ARBA00020974"/>
    </source>
</evidence>
<comment type="subcellular location">
    <subcellularLocation>
        <location evidence="1">Golgi apparatus membrane</location>
        <topology evidence="1">Peripheral membrane protein</topology>
    </subcellularLocation>
</comment>
<dbReference type="InterPro" id="IPR019465">
    <property type="entry name" value="Cog5"/>
</dbReference>
<evidence type="ECO:0000256" key="5">
    <source>
        <dbReference type="SAM" id="MobiDB-lite"/>
    </source>
</evidence>
<evidence type="ECO:0000256" key="3">
    <source>
        <dbReference type="ARBA" id="ARBA00023034"/>
    </source>
</evidence>
<keyword evidence="3" id="KW-0333">Golgi apparatus</keyword>
<feature type="compositionally biased region" description="Low complexity" evidence="5">
    <location>
        <begin position="382"/>
        <end position="397"/>
    </location>
</feature>
<dbReference type="Pfam" id="PF20649">
    <property type="entry name" value="COG5_C"/>
    <property type="match status" value="1"/>
</dbReference>
<evidence type="ECO:0000313" key="9">
    <source>
        <dbReference type="Proteomes" id="UP001174909"/>
    </source>
</evidence>
<sequence>MAADPAVIEDACLSPLLEEGFEAKSFAAATMQNQMVGDTLQKLAIGIAALDKELYSQVVTNYEDLLSQATGIEALEGVLKMMHTRIESLRTAVDRIGSKVIDPYQVIVSRTRQLSRLQNVCDLLRKVIRMLYLLKRLKSQLQGGTREITKVAQTFSEIDQLSGSGDLSGVVILEEEGVWLARARREVESQAKKMLMQGLELMNSSQVGVALQVFHNLTQLPSSLLTILTGYKEAIQHDIQNSLDPSSLVLSSNGSGPGRASLPLVGTTASWKAVLWTRLDQLVVSVQKAYGQVHQLHTVLVKKRDPHTQVSFLDNINGTPAHHLLTNFWEVITEDLGVELVAAAKASIVMNQAFETDYPKLVKIFSELLVRIEQFATPETPPSSLYNINPPSSSSSSGGQTGSTYEAALLKALSPFEKSYVSRSLSRLFDSVNQLFVPGARATPTKDTLQSTIRTITSELGAAGSSRALAGVIARNVEKTMQLFNMKCEQALMTGRDAVQVSGPPNAAQLKNIGIANSLFAFSTLVSQHILSLSTLPPNAHRIISSALEGTMAQMCSVVSLFVGEVQRVMEEIVVSMHQENFGSELMAVSGTPDQPCSGYLRELQAFTARIHSQHLSLYHCTAEVEKQLREVSERVLELFVRHVCLLRPLREGGKMRVTTDMAQIELALTPFCSRPGELGRPYLMLRTLRRLLFQETDLALSETSGLGNQLPFSYALHHLFSRAPPDMTSPHQLKGWTEKAYSDWMDKQTIERDRLAFIQATLDAYSKRKRGQARSQYAEVYPVMVSLLKRGLEVGREGEGERGK</sequence>
<dbReference type="EMBL" id="CASHTH010001357">
    <property type="protein sequence ID" value="CAI8014358.1"/>
    <property type="molecule type" value="Genomic_DNA"/>
</dbReference>
<dbReference type="GO" id="GO:0000139">
    <property type="term" value="C:Golgi membrane"/>
    <property type="evidence" value="ECO:0007669"/>
    <property type="project" value="UniProtKB-SubCell"/>
</dbReference>
<name>A0AA35RP96_GEOBA</name>
<evidence type="ECO:0000256" key="1">
    <source>
        <dbReference type="ARBA" id="ARBA00004395"/>
    </source>
</evidence>
<dbReference type="GO" id="GO:0006891">
    <property type="term" value="P:intra-Golgi vesicle-mediated transport"/>
    <property type="evidence" value="ECO:0007669"/>
    <property type="project" value="InterPro"/>
</dbReference>
<dbReference type="InterPro" id="IPR049176">
    <property type="entry name" value="COG5_N"/>
</dbReference>
<keyword evidence="9" id="KW-1185">Reference proteome</keyword>
<dbReference type="PANTHER" id="PTHR13228">
    <property type="entry name" value="CONSERVED OLIGOMERIC GOLGI COMPLEX COMPONENT 5"/>
    <property type="match status" value="1"/>
</dbReference>
<dbReference type="Pfam" id="PF10392">
    <property type="entry name" value="COG5_N"/>
    <property type="match status" value="1"/>
</dbReference>
<dbReference type="InterPro" id="IPR048485">
    <property type="entry name" value="COG5_helical"/>
</dbReference>
<evidence type="ECO:0000256" key="4">
    <source>
        <dbReference type="ARBA" id="ARBA00023136"/>
    </source>
</evidence>
<accession>A0AA35RP96</accession>
<dbReference type="GO" id="GO:0017119">
    <property type="term" value="C:Golgi transport complex"/>
    <property type="evidence" value="ECO:0007669"/>
    <property type="project" value="InterPro"/>
</dbReference>
<gene>
    <name evidence="8" type="ORF">GBAR_LOCUS8976</name>
</gene>
<feature type="domain" description="Conserved oligomeric Golgi complex subunit 5 N-terminal" evidence="6">
    <location>
        <begin position="15"/>
        <end position="137"/>
    </location>
</feature>
<evidence type="ECO:0000259" key="7">
    <source>
        <dbReference type="Pfam" id="PF20649"/>
    </source>
</evidence>
<reference evidence="8" key="1">
    <citation type="submission" date="2023-03" db="EMBL/GenBank/DDBJ databases">
        <authorList>
            <person name="Steffen K."/>
            <person name="Cardenas P."/>
        </authorList>
    </citation>
    <scope>NUCLEOTIDE SEQUENCE</scope>
</reference>
<protein>
    <recommendedName>
        <fullName evidence="2">Conserved oligomeric Golgi complex subunit 5</fullName>
    </recommendedName>
</protein>
<evidence type="ECO:0000313" key="8">
    <source>
        <dbReference type="EMBL" id="CAI8014358.1"/>
    </source>
</evidence>
<comment type="caution">
    <text evidence="8">The sequence shown here is derived from an EMBL/GenBank/DDBJ whole genome shotgun (WGS) entry which is preliminary data.</text>
</comment>
<feature type="domain" description="Conserved oligomeric Golgi complex subunit 5 helical" evidence="7">
    <location>
        <begin position="167"/>
        <end position="368"/>
    </location>
</feature>
<organism evidence="8 9">
    <name type="scientific">Geodia barretti</name>
    <name type="common">Barrett's horny sponge</name>
    <dbReference type="NCBI Taxonomy" id="519541"/>
    <lineage>
        <taxon>Eukaryota</taxon>
        <taxon>Metazoa</taxon>
        <taxon>Porifera</taxon>
        <taxon>Demospongiae</taxon>
        <taxon>Heteroscleromorpha</taxon>
        <taxon>Tetractinellida</taxon>
        <taxon>Astrophorina</taxon>
        <taxon>Geodiidae</taxon>
        <taxon>Geodia</taxon>
    </lineage>
</organism>
<keyword evidence="4" id="KW-0472">Membrane</keyword>
<proteinExistence type="predicted"/>
<dbReference type="Proteomes" id="UP001174909">
    <property type="component" value="Unassembled WGS sequence"/>
</dbReference>
<dbReference type="PANTHER" id="PTHR13228:SF3">
    <property type="entry name" value="CONSERVED OLIGOMERIC GOLGI COMPLEX SUBUNIT 5"/>
    <property type="match status" value="1"/>
</dbReference>
<evidence type="ECO:0000259" key="6">
    <source>
        <dbReference type="Pfam" id="PF10392"/>
    </source>
</evidence>
<dbReference type="AlphaFoldDB" id="A0AA35RP96"/>
<feature type="region of interest" description="Disordered" evidence="5">
    <location>
        <begin position="380"/>
        <end position="401"/>
    </location>
</feature>